<dbReference type="SUPFAM" id="SSF48208">
    <property type="entry name" value="Six-hairpin glycosidases"/>
    <property type="match status" value="1"/>
</dbReference>
<keyword evidence="7" id="KW-0136">Cellulose degradation</keyword>
<evidence type="ECO:0000256" key="1">
    <source>
        <dbReference type="ARBA" id="ARBA00007072"/>
    </source>
</evidence>
<name>A0A1I3I696_9SPIR</name>
<dbReference type="SUPFAM" id="SSF81296">
    <property type="entry name" value="E set domains"/>
    <property type="match status" value="1"/>
</dbReference>
<organism evidence="10 11">
    <name type="scientific">Treponema bryantii</name>
    <dbReference type="NCBI Taxonomy" id="163"/>
    <lineage>
        <taxon>Bacteria</taxon>
        <taxon>Pseudomonadati</taxon>
        <taxon>Spirochaetota</taxon>
        <taxon>Spirochaetia</taxon>
        <taxon>Spirochaetales</taxon>
        <taxon>Treponemataceae</taxon>
        <taxon>Treponema</taxon>
    </lineage>
</organism>
<evidence type="ECO:0000256" key="2">
    <source>
        <dbReference type="ARBA" id="ARBA00022801"/>
    </source>
</evidence>
<sequence length="522" mass="57525">MAEAEIFINQVGYRLLDNKNVFVSKATKGESQEFSVIEKASGKSVYTGALVAAPDDAESGGGYFTGDFSSVTAAGEYFVKVGDKESFAFKLADNVYDELTLSTLKYFTESRCGQGICHTGVAEVYGSETGETKNVQGGWHDAGDYGRYVVAGTKTVMDLLLAYKKAPESFKNFDLLGEVRFELEWLLQMQRDDGAVYHKISCYHFCPFIMPQEEKDKLVLAPVSTAATADFAGCLAYASGFYKDTDPSFADTLVNAAIKAQNYLFSHDDEFYINPPEITTGGYGDRDVRDERYFALCSLFAVTGEENYLTQALKLREDKKKDNPDPKHPWNCGWQEGFGWPFVSGYGTEILLEKSEELPQELLAEIHTCIISQAEKYIETSNESAFKYCSKFVFWGSNGAICDLAHTLLIAYELTGREDFYMVAKAQIDFILGANPLNYCYVTGAGTKSPVKPHHRPSGASGKVYPGMLAGGPCGGLFDAYAKEHLAGLPALKCYADAEPSYSTNEVAIYWNSALVYILAQI</sequence>
<feature type="active site" evidence="6">
    <location>
        <position position="506"/>
    </location>
</feature>
<reference evidence="11" key="1">
    <citation type="submission" date="2016-10" db="EMBL/GenBank/DDBJ databases">
        <authorList>
            <person name="Varghese N."/>
            <person name="Submissions S."/>
        </authorList>
    </citation>
    <scope>NUCLEOTIDE SEQUENCE [LARGE SCALE GENOMIC DNA]</scope>
    <source>
        <strain evidence="11">XBD1002</strain>
    </source>
</reference>
<accession>A0A1I3I696</accession>
<evidence type="ECO:0000259" key="9">
    <source>
        <dbReference type="Pfam" id="PF02927"/>
    </source>
</evidence>
<dbReference type="GO" id="GO:0008810">
    <property type="term" value="F:cellulase activity"/>
    <property type="evidence" value="ECO:0007669"/>
    <property type="project" value="UniProtKB-EC"/>
</dbReference>
<feature type="domain" description="Glycoside hydrolase family 9" evidence="8">
    <location>
        <begin position="96"/>
        <end position="519"/>
    </location>
</feature>
<dbReference type="Proteomes" id="UP000182737">
    <property type="component" value="Unassembled WGS sequence"/>
</dbReference>
<dbReference type="PROSITE" id="PS00698">
    <property type="entry name" value="GH9_3"/>
    <property type="match status" value="1"/>
</dbReference>
<evidence type="ECO:0000256" key="5">
    <source>
        <dbReference type="ARBA" id="ARBA00023326"/>
    </source>
</evidence>
<dbReference type="EMBL" id="FORI01000001">
    <property type="protein sequence ID" value="SFI43387.1"/>
    <property type="molecule type" value="Genomic_DNA"/>
</dbReference>
<keyword evidence="3 6" id="KW-0119">Carbohydrate metabolism</keyword>
<proteinExistence type="inferred from homology"/>
<dbReference type="PANTHER" id="PTHR22298">
    <property type="entry name" value="ENDO-1,4-BETA-GLUCANASE"/>
    <property type="match status" value="1"/>
</dbReference>
<feature type="domain" description="Cellulase Ig-like" evidence="9">
    <location>
        <begin position="3"/>
        <end position="85"/>
    </location>
</feature>
<evidence type="ECO:0000256" key="3">
    <source>
        <dbReference type="ARBA" id="ARBA00023277"/>
    </source>
</evidence>
<dbReference type="Gene3D" id="2.60.40.10">
    <property type="entry name" value="Immunoglobulins"/>
    <property type="match status" value="1"/>
</dbReference>
<dbReference type="InterPro" id="IPR012341">
    <property type="entry name" value="6hp_glycosidase-like_sf"/>
</dbReference>
<keyword evidence="2 6" id="KW-0378">Hydrolase</keyword>
<evidence type="ECO:0000256" key="6">
    <source>
        <dbReference type="PROSITE-ProRule" id="PRU10060"/>
    </source>
</evidence>
<gene>
    <name evidence="10" type="ORF">SAMN04487775_101348</name>
</gene>
<dbReference type="InterPro" id="IPR033126">
    <property type="entry name" value="Glyco_hydro_9_Asp/Glu_AS"/>
</dbReference>
<dbReference type="Pfam" id="PF02927">
    <property type="entry name" value="CelD_N"/>
    <property type="match status" value="1"/>
</dbReference>
<dbReference type="Gene3D" id="1.50.10.10">
    <property type="match status" value="1"/>
</dbReference>
<protein>
    <recommendedName>
        <fullName evidence="7">Endoglucanase</fullName>
        <ecNumber evidence="7">3.2.1.4</ecNumber>
    </recommendedName>
</protein>
<dbReference type="InterPro" id="IPR004197">
    <property type="entry name" value="Cellulase_Ig-like"/>
</dbReference>
<dbReference type="InterPro" id="IPR008928">
    <property type="entry name" value="6-hairpin_glycosidase_sf"/>
</dbReference>
<dbReference type="InterPro" id="IPR001701">
    <property type="entry name" value="Glyco_hydro_9"/>
</dbReference>
<evidence type="ECO:0000259" key="8">
    <source>
        <dbReference type="Pfam" id="PF00759"/>
    </source>
</evidence>
<dbReference type="InterPro" id="IPR013783">
    <property type="entry name" value="Ig-like_fold"/>
</dbReference>
<comment type="similarity">
    <text evidence="1 6 7">Belongs to the glycosyl hydrolase 9 (cellulase E) family.</text>
</comment>
<evidence type="ECO:0000313" key="10">
    <source>
        <dbReference type="EMBL" id="SFI43387.1"/>
    </source>
</evidence>
<evidence type="ECO:0000256" key="7">
    <source>
        <dbReference type="RuleBase" id="RU361166"/>
    </source>
</evidence>
<comment type="catalytic activity">
    <reaction evidence="7">
        <text>Endohydrolysis of (1-&gt;4)-beta-D-glucosidic linkages in cellulose, lichenin and cereal beta-D-glucans.</text>
        <dbReference type="EC" id="3.2.1.4"/>
    </reaction>
</comment>
<evidence type="ECO:0000256" key="4">
    <source>
        <dbReference type="ARBA" id="ARBA00023295"/>
    </source>
</evidence>
<dbReference type="OrthoDB" id="9758662at2"/>
<dbReference type="AlphaFoldDB" id="A0A1I3I696"/>
<dbReference type="InterPro" id="IPR014756">
    <property type="entry name" value="Ig_E-set"/>
</dbReference>
<dbReference type="RefSeq" id="WP_074929933.1">
    <property type="nucleotide sequence ID" value="NZ_FORI01000001.1"/>
</dbReference>
<keyword evidence="4 6" id="KW-0326">Glycosidase</keyword>
<dbReference type="CDD" id="cd02850">
    <property type="entry name" value="E_set_Cellulase_N"/>
    <property type="match status" value="1"/>
</dbReference>
<evidence type="ECO:0000313" key="11">
    <source>
        <dbReference type="Proteomes" id="UP000182737"/>
    </source>
</evidence>
<dbReference type="EC" id="3.2.1.4" evidence="7"/>
<keyword evidence="5 6" id="KW-0624">Polysaccharide degradation</keyword>
<keyword evidence="11" id="KW-1185">Reference proteome</keyword>
<dbReference type="Pfam" id="PF00759">
    <property type="entry name" value="Glyco_hydro_9"/>
    <property type="match status" value="1"/>
</dbReference>
<feature type="active site" evidence="6">
    <location>
        <position position="497"/>
    </location>
</feature>
<dbReference type="GO" id="GO:0030245">
    <property type="term" value="P:cellulose catabolic process"/>
    <property type="evidence" value="ECO:0007669"/>
    <property type="project" value="UniProtKB-KW"/>
</dbReference>